<dbReference type="InterPro" id="IPR011990">
    <property type="entry name" value="TPR-like_helical_dom_sf"/>
</dbReference>
<dbReference type="EMBL" id="FNQF01000005">
    <property type="protein sequence ID" value="SEA35857.1"/>
    <property type="molecule type" value="Genomic_DNA"/>
</dbReference>
<name>A0A1H4AJ41_9FLAO</name>
<dbReference type="Gene3D" id="1.25.40.10">
    <property type="entry name" value="Tetratricopeptide repeat domain"/>
    <property type="match status" value="1"/>
</dbReference>
<dbReference type="SUPFAM" id="SSF48452">
    <property type="entry name" value="TPR-like"/>
    <property type="match status" value="1"/>
</dbReference>
<keyword evidence="2" id="KW-1185">Reference proteome</keyword>
<organism evidence="1 2">
    <name type="scientific">Psychroflexus halocasei</name>
    <dbReference type="NCBI Taxonomy" id="908615"/>
    <lineage>
        <taxon>Bacteria</taxon>
        <taxon>Pseudomonadati</taxon>
        <taxon>Bacteroidota</taxon>
        <taxon>Flavobacteriia</taxon>
        <taxon>Flavobacteriales</taxon>
        <taxon>Flavobacteriaceae</taxon>
        <taxon>Psychroflexus</taxon>
    </lineage>
</organism>
<evidence type="ECO:0000313" key="2">
    <source>
        <dbReference type="Proteomes" id="UP000198820"/>
    </source>
</evidence>
<evidence type="ECO:0000313" key="1">
    <source>
        <dbReference type="EMBL" id="SEA35857.1"/>
    </source>
</evidence>
<reference evidence="1 2" key="1">
    <citation type="submission" date="2016-10" db="EMBL/GenBank/DDBJ databases">
        <authorList>
            <person name="de Groot N.N."/>
        </authorList>
    </citation>
    <scope>NUCLEOTIDE SEQUENCE [LARGE SCALE GENOMIC DNA]</scope>
    <source>
        <strain evidence="1 2">DSM 23581</strain>
    </source>
</reference>
<protein>
    <recommendedName>
        <fullName evidence="3">Tetratricopeptide repeat-containing protein</fullName>
    </recommendedName>
</protein>
<dbReference type="AlphaFoldDB" id="A0A1H4AJ41"/>
<evidence type="ECO:0008006" key="3">
    <source>
        <dbReference type="Google" id="ProtNLM"/>
    </source>
</evidence>
<dbReference type="RefSeq" id="WP_093243680.1">
    <property type="nucleotide sequence ID" value="NZ_FNQF01000005.1"/>
</dbReference>
<gene>
    <name evidence="1" type="ORF">SAMN05421540_10552</name>
</gene>
<accession>A0A1H4AJ41</accession>
<proteinExistence type="predicted"/>
<dbReference type="STRING" id="908615.SAMN05421540_10552"/>
<dbReference type="Proteomes" id="UP000198820">
    <property type="component" value="Unassembled WGS sequence"/>
</dbReference>
<sequence>MKEQEYILIENYLADDLTAKELGDFEDKLRTDLEFRETFETYQQVSDQLKHEFTHYSEKEAVKKSIDKVANTYFEKKKEQPKKSSFKPWRIGVAAMILILVGIYAYQEFSTPVYSDYNQYPTVSFQSRGEESESLREAEEAFNSHQFAEAATHFEVLVKGNDNVEYKLYWAISLVETDQFEKADQLYLDILKSESVFVHEALWFGALSKLKQEDNKAASQLLSQIPEESDRYKEAQKLYKKLN</sequence>